<protein>
    <submittedName>
        <fullName evidence="1">Uncharacterized protein</fullName>
    </submittedName>
</protein>
<gene>
    <name evidence="1" type="ORF">P353_18535</name>
</gene>
<accession>A0A096FBH1</accession>
<evidence type="ECO:0000313" key="1">
    <source>
        <dbReference type="EMBL" id="KGH27279.1"/>
    </source>
</evidence>
<proteinExistence type="predicted"/>
<name>A0A096FBH1_COMTE</name>
<dbReference type="EMBL" id="AWOR01000061">
    <property type="protein sequence ID" value="KGH27279.1"/>
    <property type="molecule type" value="Genomic_DNA"/>
</dbReference>
<dbReference type="AlphaFoldDB" id="A0A096FBH1"/>
<organism evidence="1 2">
    <name type="scientific">Comamonas testosteroni</name>
    <name type="common">Pseudomonas testosteroni</name>
    <dbReference type="NCBI Taxonomy" id="285"/>
    <lineage>
        <taxon>Bacteria</taxon>
        <taxon>Pseudomonadati</taxon>
        <taxon>Pseudomonadota</taxon>
        <taxon>Betaproteobacteria</taxon>
        <taxon>Burkholderiales</taxon>
        <taxon>Comamonadaceae</taxon>
        <taxon>Comamonas</taxon>
    </lineage>
</organism>
<comment type="caution">
    <text evidence="1">The sequence shown here is derived from an EMBL/GenBank/DDBJ whole genome shotgun (WGS) entry which is preliminary data.</text>
</comment>
<dbReference type="Proteomes" id="UP000029553">
    <property type="component" value="Unassembled WGS sequence"/>
</dbReference>
<reference evidence="1 2" key="1">
    <citation type="submission" date="2013-09" db="EMBL/GenBank/DDBJ databases">
        <title>High correlation between genotypes and phenotypes of environmental bacteria Comamonas testosteroni strains.</title>
        <authorList>
            <person name="Liu L."/>
            <person name="Zhu W."/>
            <person name="Xia X."/>
            <person name="Xu B."/>
            <person name="Luo M."/>
            <person name="Wang G."/>
        </authorList>
    </citation>
    <scope>NUCLEOTIDE SEQUENCE [LARGE SCALE GENOMIC DNA]</scope>
    <source>
        <strain evidence="1 2">JL40</strain>
    </source>
</reference>
<evidence type="ECO:0000313" key="2">
    <source>
        <dbReference type="Proteomes" id="UP000029553"/>
    </source>
</evidence>
<sequence>MLAALIAHDAIRVKIAFDGIKHFSEQMDKKMAKPKQPADKESR</sequence>